<reference evidence="3" key="1">
    <citation type="submission" date="2025-08" db="UniProtKB">
        <authorList>
            <consortium name="RefSeq"/>
        </authorList>
    </citation>
    <scope>IDENTIFICATION</scope>
    <source>
        <tissue evidence="3">Spleen</tissue>
    </source>
</reference>
<feature type="compositionally biased region" description="Basic and acidic residues" evidence="1">
    <location>
        <begin position="85"/>
        <end position="104"/>
    </location>
</feature>
<feature type="compositionally biased region" description="Pro residues" evidence="1">
    <location>
        <begin position="133"/>
        <end position="160"/>
    </location>
</feature>
<sequence length="341" mass="35369">MLTKGQTKNLDLGYFRPIPEKLMAKVTGWVRYRDFHHPLPDPCLPHPRQAPGLGSHPRPHLPSAPGECFSLGPPPPLPLPTAHGRAPEPRAGERGRLVSEERQRAPPPSEPATPLSVNRKPGGGGGGAAAPQLPSPPRAPPAGPGPRPPWLPPPPPPELVPEPATCPQWAAAASCAAASVGEWSALEFEQGPEPSQRHLRSRPPPPSSNSGSLRHSASHRPRAAARPRSQSRSCLLKPPRRRRAPHAPAPAIGPTAGPDGSCSPGPRGRGAESSARELAAGGEVATDPDGPGSGASSSCWPCRETQVPRGRAGGAVQAAVSIVSPPGTRRCQGTAAEGKPR</sequence>
<dbReference type="Proteomes" id="UP000245320">
    <property type="component" value="Chromosome 16"/>
</dbReference>
<feature type="compositionally biased region" description="Low complexity" evidence="1">
    <location>
        <begin position="287"/>
        <end position="298"/>
    </location>
</feature>
<feature type="region of interest" description="Disordered" evidence="1">
    <location>
        <begin position="186"/>
        <end position="341"/>
    </location>
</feature>
<proteinExistence type="predicted"/>
<dbReference type="InParanoid" id="A0A6J3Q668"/>
<evidence type="ECO:0000256" key="1">
    <source>
        <dbReference type="SAM" id="MobiDB-lite"/>
    </source>
</evidence>
<evidence type="ECO:0000313" key="3">
    <source>
        <dbReference type="RefSeq" id="XP_033697593.1"/>
    </source>
</evidence>
<gene>
    <name evidence="3" type="primary">LOC117308467</name>
</gene>
<accession>A0A6J3Q668</accession>
<organism evidence="2 3">
    <name type="scientific">Tursiops truncatus</name>
    <name type="common">Atlantic bottle-nosed dolphin</name>
    <name type="synonym">Delphinus truncatus</name>
    <dbReference type="NCBI Taxonomy" id="9739"/>
    <lineage>
        <taxon>Eukaryota</taxon>
        <taxon>Metazoa</taxon>
        <taxon>Chordata</taxon>
        <taxon>Craniata</taxon>
        <taxon>Vertebrata</taxon>
        <taxon>Euteleostomi</taxon>
        <taxon>Mammalia</taxon>
        <taxon>Eutheria</taxon>
        <taxon>Laurasiatheria</taxon>
        <taxon>Artiodactyla</taxon>
        <taxon>Whippomorpha</taxon>
        <taxon>Cetacea</taxon>
        <taxon>Odontoceti</taxon>
        <taxon>Delphinidae</taxon>
        <taxon>Tursiops</taxon>
    </lineage>
</organism>
<feature type="region of interest" description="Disordered" evidence="1">
    <location>
        <begin position="43"/>
        <end position="165"/>
    </location>
</feature>
<evidence type="ECO:0000313" key="2">
    <source>
        <dbReference type="Proteomes" id="UP000245320"/>
    </source>
</evidence>
<feature type="compositionally biased region" description="Basic residues" evidence="1">
    <location>
        <begin position="216"/>
        <end position="225"/>
    </location>
</feature>
<protein>
    <submittedName>
        <fullName evidence="3">Basic proline-rich protein-like</fullName>
    </submittedName>
</protein>
<name>A0A6J3Q668_TURTR</name>
<dbReference type="RefSeq" id="XP_033697593.1">
    <property type="nucleotide sequence ID" value="XM_033841702.1"/>
</dbReference>
<dbReference type="AlphaFoldDB" id="A0A6J3Q668"/>
<keyword evidence="2" id="KW-1185">Reference proteome</keyword>